<dbReference type="RefSeq" id="WP_324718079.1">
    <property type="nucleotide sequence ID" value="NZ_CP141615.1"/>
</dbReference>
<accession>A0ABZ1C153</accession>
<keyword evidence="4" id="KW-1185">Reference proteome</keyword>
<reference evidence="3 4" key="1">
    <citation type="journal article" date="2024" name="Front. Microbiol.">
        <title>Novel thermophilic genera Geochorda gen. nov. and Carboxydochorda gen. nov. from the deep terrestrial subsurface reveal the ecophysiological diversity in the class Limnochordia.</title>
        <authorList>
            <person name="Karnachuk O.V."/>
            <person name="Lukina A.P."/>
            <person name="Avakyan M.R."/>
            <person name="Kadnikov V.V."/>
            <person name="Begmatov S."/>
            <person name="Beletsky A.V."/>
            <person name="Vlasova K.G."/>
            <person name="Novikov A.A."/>
            <person name="Shcherbakova V.A."/>
            <person name="Mardanov A.V."/>
            <person name="Ravin N.V."/>
        </authorList>
    </citation>
    <scope>NUCLEOTIDE SEQUENCE [LARGE SCALE GENOMIC DNA]</scope>
    <source>
        <strain evidence="3 4">L945</strain>
    </source>
</reference>
<feature type="domain" description="Protein CR006 P-loop" evidence="2">
    <location>
        <begin position="97"/>
        <end position="542"/>
    </location>
</feature>
<dbReference type="Gene3D" id="3.40.50.300">
    <property type="entry name" value="P-loop containing nucleotide triphosphate hydrolases"/>
    <property type="match status" value="1"/>
</dbReference>
<dbReference type="Pfam" id="PF13166">
    <property type="entry name" value="AAA_13"/>
    <property type="match status" value="1"/>
</dbReference>
<dbReference type="PANTHER" id="PTHR32182">
    <property type="entry name" value="DNA REPLICATION AND REPAIR PROTEIN RECF"/>
    <property type="match status" value="1"/>
</dbReference>
<feature type="coiled-coil region" evidence="1">
    <location>
        <begin position="48"/>
        <end position="108"/>
    </location>
</feature>
<dbReference type="CDD" id="cd00267">
    <property type="entry name" value="ABC_ATPase"/>
    <property type="match status" value="1"/>
</dbReference>
<name>A0ABZ1C153_9FIRM</name>
<keyword evidence="1" id="KW-0175">Coiled coil</keyword>
<evidence type="ECO:0000259" key="2">
    <source>
        <dbReference type="Pfam" id="PF13166"/>
    </source>
</evidence>
<proteinExistence type="predicted"/>
<dbReference type="EMBL" id="CP141615">
    <property type="protein sequence ID" value="WRP18807.1"/>
    <property type="molecule type" value="Genomic_DNA"/>
</dbReference>
<dbReference type="InterPro" id="IPR026866">
    <property type="entry name" value="CR006_AAA"/>
</dbReference>
<dbReference type="PANTHER" id="PTHR32182:SF0">
    <property type="entry name" value="DNA REPLICATION AND REPAIR PROTEIN RECF"/>
    <property type="match status" value="1"/>
</dbReference>
<dbReference type="Proteomes" id="UP001332192">
    <property type="component" value="Chromosome"/>
</dbReference>
<evidence type="ECO:0000256" key="1">
    <source>
        <dbReference type="SAM" id="Coils"/>
    </source>
</evidence>
<feature type="coiled-coil region" evidence="1">
    <location>
        <begin position="350"/>
        <end position="384"/>
    </location>
</feature>
<gene>
    <name evidence="3" type="ORF">U7230_07390</name>
</gene>
<dbReference type="InterPro" id="IPR027417">
    <property type="entry name" value="P-loop_NTPase"/>
</dbReference>
<organism evidence="3 4">
    <name type="scientific">Carboxydichorda subterranea</name>
    <dbReference type="NCBI Taxonomy" id="3109565"/>
    <lineage>
        <taxon>Bacteria</taxon>
        <taxon>Bacillati</taxon>
        <taxon>Bacillota</taxon>
        <taxon>Limnochordia</taxon>
        <taxon>Limnochordales</taxon>
        <taxon>Geochordaceae</taxon>
        <taxon>Carboxydichorda</taxon>
    </lineage>
</organism>
<evidence type="ECO:0000313" key="4">
    <source>
        <dbReference type="Proteomes" id="UP001332192"/>
    </source>
</evidence>
<dbReference type="SUPFAM" id="SSF52540">
    <property type="entry name" value="P-loop containing nucleoside triphosphate hydrolases"/>
    <property type="match status" value="1"/>
</dbReference>
<sequence>MDGVPLEIFDETFVAENVYSGQAVEPEHRLNLHRFAVGDQAVIVARQLDELSKEITAKNTELRQLREAIQRYIDGDMNVDEFVNLQPVEQVDQQIASLQQLLESLRGIQQVLNASSFRRIVLPTLDLNELSVTLATTLTGISAEAEREVKEHIRRCMDHRGESWIAQGMDYIRENCCPFCGQDLEGVSLIEAYKAYFATAYSNFKRQVAAAGETVGNVLAEPQLSGLRSTVLENERISHFWRQHVKVDLPQFDSEWATRILADLREYVQDLIRRKSQAPVEVVTLGSDEMSPLKEYRALVDQVRLYNEAVDRANEAILEKRRELRATSSTDVEHRLNLLRNARTRFSQDVRELCEAYNKLLEEKNELEHDKNKTRQMLEELSARLLRDYGDAINRVLARFGASFRLAEVRETHYGGTARLDYELDINGYRVGLEDTGRRSPRPCFRSTLSSGDRTALAFAFFLARMDGDPSVADRIIVLDDPLSSLDDGRQTQTVQEVVRIAERCRQLVLLSHDRYFLAQVWKAARRRSCDVRALRLPRHGDGTTIAPWDIASESQRPPLREFFVLKDYLDGEEGVDLNSVASCIRPLLENSLRFRFPDEFTMDDTLGEMIRKIRNAREPSPLVRLQPRIGELEDIDAYACRFHHGSAGMNVQTTDAELRSFATRALEFHRAVDIAE</sequence>
<protein>
    <submittedName>
        <fullName evidence="3">AAA family ATPase</fullName>
    </submittedName>
</protein>
<evidence type="ECO:0000313" key="3">
    <source>
        <dbReference type="EMBL" id="WRP18807.1"/>
    </source>
</evidence>